<sequence>MAAKILHSLTEDNPDLQRQIGCMNGIFQLFDRQHILTGRRISGHNTKRLPSGSSHFKSGTFETEFSNTYHRTTEMEKNSNKNVNEKQRVSTESSRASFSASSRSSSFSSLDCNRTAQPEPSPFEQIIFPETPLRDPAMKQSSASPQFRRQSLDLRDVVKDSMYREARGLSHKSTTKEEATYRVMKHRDSPRPLQLSKFTDGSYSVGVSGKQNLPVDFKESLRVLAKLQEAPWYFNEARDHSRSSCDSKDGPLFSIPKDTPQFSYDGREANRFSFESRDTFKSTPKIKEPPRFSMDSREGSMQSLNFDSKSNFLLRNSKRYSGSGNSNDRVPSLQQKSGTQTRPPSVVAKLMGLEALPDSALARDSQIGLIKTCPVEDCSPFSSSLKSTEPPRPIRISNSSRNSWKESVSPRWKNPDSAMTPISSSRFPIEPAPWKQLDGNGGSQKQTIRHLKAPVARATNSLPSVYCEIEKRLKDLEFTQAGKDLRALQQILDAMQPKGLLETRREEQYSNFATQTDHEPKYTSPDQNARLINQRKPQRDCVTTSTTRGANSSRTIGSPIVIMKPAKLVEKSGIPASSVIPVDGLSSLPKLRDGDFVDNRKSSVNSQTAKNQIPKTSHKGNAVNSTEKKTNNRNLKLTQTLTRPQQLPKENTTSSLKSSGSVSPRLQQKKLELEKRSWPPTPPSDSNKSRRQSNKQQPESGSPGGKRRPKSSNLQKSDNQLSEISSETRNLSYQEDDLSPQSDSHIILDSKIDIEVTSSDRSAEINWSQRPSMKSATLSVSSLIHKKSTPRSNEDGSLAEIATVTPEHPSPVSVLDDTLYRDDMLSPVKQIPNNLKDDGTWKSNNDSSKEQWDSADYLLSNSTGSGLTSEINRKKLQNIEHLVQKLRQLNSSHDEAHTDYIASLCDNTKPDHRYISEILLASGLLLRDLNSSLTTFQLHPSGLPVNPELFLVLEQTKASTPLKEEFSTEKVIHSKPDKEKFHRKLIFDAVNEILVGKLALVGPSLEPWLKPDKLARKTLSAQKLLRELCLEIEQLQANKSECSLEDENDGMKSISWEDVMCRSESWTDFRGEISAAVLDVERLIFKDLVDEIVIGVAAGLQARPGRRCRQLFVK</sequence>
<evidence type="ECO:0000256" key="1">
    <source>
        <dbReference type="SAM" id="MobiDB-lite"/>
    </source>
</evidence>
<feature type="region of interest" description="Disordered" evidence="1">
    <location>
        <begin position="43"/>
        <end position="124"/>
    </location>
</feature>
<feature type="region of interest" description="Disordered" evidence="1">
    <location>
        <begin position="317"/>
        <end position="342"/>
    </location>
</feature>
<feature type="compositionally biased region" description="Polar residues" evidence="1">
    <location>
        <begin position="632"/>
        <end position="653"/>
    </location>
</feature>
<evidence type="ECO:0000313" key="4">
    <source>
        <dbReference type="EMBL" id="MPA43467.1"/>
    </source>
</evidence>
<accession>A0A5B6ZGD0</accession>
<feature type="domain" description="DUF4378" evidence="2">
    <location>
        <begin position="911"/>
        <end position="1091"/>
    </location>
</feature>
<dbReference type="PANTHER" id="PTHR31680:SF4">
    <property type="entry name" value="LONGIFOLIA PROTEIN"/>
    <property type="match status" value="1"/>
</dbReference>
<feature type="domain" description="DUF3741" evidence="3">
    <location>
        <begin position="336"/>
        <end position="359"/>
    </location>
</feature>
<dbReference type="Pfam" id="PF14309">
    <property type="entry name" value="DUF4378"/>
    <property type="match status" value="1"/>
</dbReference>
<feature type="compositionally biased region" description="Basic and acidic residues" evidence="1">
    <location>
        <begin position="275"/>
        <end position="298"/>
    </location>
</feature>
<proteinExistence type="predicted"/>
<evidence type="ECO:0008006" key="5">
    <source>
        <dbReference type="Google" id="ProtNLM"/>
    </source>
</evidence>
<feature type="compositionally biased region" description="Low complexity" evidence="1">
    <location>
        <begin position="93"/>
        <end position="109"/>
    </location>
</feature>
<protein>
    <recommendedName>
        <fullName evidence="5">DUF4378 domain-containing protein</fullName>
    </recommendedName>
</protein>
<feature type="region of interest" description="Disordered" evidence="1">
    <location>
        <begin position="535"/>
        <end position="554"/>
    </location>
</feature>
<feature type="region of interest" description="Disordered" evidence="1">
    <location>
        <begin position="275"/>
        <end position="300"/>
    </location>
</feature>
<feature type="compositionally biased region" description="Basic and acidic residues" evidence="1">
    <location>
        <begin position="166"/>
        <end position="190"/>
    </location>
</feature>
<feature type="region of interest" description="Disordered" evidence="1">
    <location>
        <begin position="166"/>
        <end position="197"/>
    </location>
</feature>
<feature type="region of interest" description="Disordered" evidence="1">
    <location>
        <begin position="380"/>
        <end position="418"/>
    </location>
</feature>
<dbReference type="EMBL" id="GHES01012908">
    <property type="protein sequence ID" value="MPA43467.1"/>
    <property type="molecule type" value="Transcribed_RNA"/>
</dbReference>
<gene>
    <name evidence="4" type="ORF">Din_012908</name>
</gene>
<dbReference type="InterPro" id="IPR025486">
    <property type="entry name" value="DUF4378"/>
</dbReference>
<evidence type="ECO:0000259" key="2">
    <source>
        <dbReference type="Pfam" id="PF14309"/>
    </source>
</evidence>
<dbReference type="InterPro" id="IPR033334">
    <property type="entry name" value="LNG1/2"/>
</dbReference>
<feature type="compositionally biased region" description="Basic and acidic residues" evidence="1">
    <location>
        <begin position="71"/>
        <end position="89"/>
    </location>
</feature>
<feature type="compositionally biased region" description="Polar residues" evidence="1">
    <location>
        <begin position="602"/>
        <end position="615"/>
    </location>
</feature>
<feature type="region of interest" description="Disordered" evidence="1">
    <location>
        <begin position="829"/>
        <end position="849"/>
    </location>
</feature>
<dbReference type="InterPro" id="IPR032795">
    <property type="entry name" value="DUF3741-assoc"/>
</dbReference>
<feature type="compositionally biased region" description="Polar residues" evidence="1">
    <location>
        <begin position="51"/>
        <end position="70"/>
    </location>
</feature>
<feature type="compositionally biased region" description="Polar residues" evidence="1">
    <location>
        <begin position="711"/>
        <end position="744"/>
    </location>
</feature>
<reference evidence="4" key="1">
    <citation type="submission" date="2019-08" db="EMBL/GenBank/DDBJ databases">
        <title>Reference gene set and small RNA set construction with multiple tissues from Davidia involucrata Baill.</title>
        <authorList>
            <person name="Yang H."/>
            <person name="Zhou C."/>
            <person name="Li G."/>
            <person name="Wang J."/>
            <person name="Gao P."/>
            <person name="Wang M."/>
            <person name="Wang R."/>
            <person name="Zhao Y."/>
        </authorList>
    </citation>
    <scope>NUCLEOTIDE SEQUENCE</scope>
    <source>
        <tissue evidence="4">Mixed with DoveR01_LX</tissue>
    </source>
</reference>
<dbReference type="Pfam" id="PF14383">
    <property type="entry name" value="VARLMGL"/>
    <property type="match status" value="1"/>
</dbReference>
<name>A0A5B6ZGD0_DAVIN</name>
<feature type="region of interest" description="Disordered" evidence="1">
    <location>
        <begin position="578"/>
        <end position="744"/>
    </location>
</feature>
<feature type="compositionally biased region" description="Low complexity" evidence="1">
    <location>
        <begin position="654"/>
        <end position="663"/>
    </location>
</feature>
<dbReference type="GO" id="GO:0051513">
    <property type="term" value="P:regulation of monopolar cell growth"/>
    <property type="evidence" value="ECO:0007669"/>
    <property type="project" value="InterPro"/>
</dbReference>
<dbReference type="AlphaFoldDB" id="A0A5B6ZGD0"/>
<organism evidence="4">
    <name type="scientific">Davidia involucrata</name>
    <name type="common">Dove tree</name>
    <dbReference type="NCBI Taxonomy" id="16924"/>
    <lineage>
        <taxon>Eukaryota</taxon>
        <taxon>Viridiplantae</taxon>
        <taxon>Streptophyta</taxon>
        <taxon>Embryophyta</taxon>
        <taxon>Tracheophyta</taxon>
        <taxon>Spermatophyta</taxon>
        <taxon>Magnoliopsida</taxon>
        <taxon>eudicotyledons</taxon>
        <taxon>Gunneridae</taxon>
        <taxon>Pentapetalae</taxon>
        <taxon>asterids</taxon>
        <taxon>Cornales</taxon>
        <taxon>Nyssaceae</taxon>
        <taxon>Davidia</taxon>
    </lineage>
</organism>
<feature type="compositionally biased region" description="Polar residues" evidence="1">
    <location>
        <begin position="541"/>
        <end position="554"/>
    </location>
</feature>
<dbReference type="PANTHER" id="PTHR31680">
    <property type="entry name" value="LONGIFOLIA PROTEIN"/>
    <property type="match status" value="1"/>
</dbReference>
<feature type="compositionally biased region" description="Basic and acidic residues" evidence="1">
    <location>
        <begin position="590"/>
        <end position="601"/>
    </location>
</feature>
<evidence type="ECO:0000259" key="3">
    <source>
        <dbReference type="Pfam" id="PF14383"/>
    </source>
</evidence>